<dbReference type="RefSeq" id="XP_007838583.1">
    <property type="nucleotide sequence ID" value="XM_007840392.1"/>
</dbReference>
<feature type="region of interest" description="Disordered" evidence="1">
    <location>
        <begin position="1"/>
        <end position="22"/>
    </location>
</feature>
<sequence length="133" mass="14531">MSSEVSASADEQTSDADEVPNGVEFQDIPSLYNRLHVNFRDVLIALNGNPMAVDSAALEVAHEEFTRLKIWGVQSRASVSGIHGLLDLEEQPEIGNLLIDVLKEANDCLLRILPRAATCDAASLGEVIIHYIY</sequence>
<dbReference type="InParanoid" id="W3WRF8"/>
<dbReference type="Proteomes" id="UP000030651">
    <property type="component" value="Unassembled WGS sequence"/>
</dbReference>
<proteinExistence type="predicted"/>
<evidence type="ECO:0000256" key="1">
    <source>
        <dbReference type="SAM" id="MobiDB-lite"/>
    </source>
</evidence>
<dbReference type="KEGG" id="pfy:PFICI_11811"/>
<dbReference type="AlphaFoldDB" id="W3WRF8"/>
<keyword evidence="3" id="KW-1185">Reference proteome</keyword>
<evidence type="ECO:0000313" key="3">
    <source>
        <dbReference type="Proteomes" id="UP000030651"/>
    </source>
</evidence>
<dbReference type="EMBL" id="KI912117">
    <property type="protein sequence ID" value="ETS76424.1"/>
    <property type="molecule type" value="Genomic_DNA"/>
</dbReference>
<feature type="compositionally biased region" description="Polar residues" evidence="1">
    <location>
        <begin position="1"/>
        <end position="11"/>
    </location>
</feature>
<organism evidence="2 3">
    <name type="scientific">Pestalotiopsis fici (strain W106-1 / CGMCC3.15140)</name>
    <dbReference type="NCBI Taxonomy" id="1229662"/>
    <lineage>
        <taxon>Eukaryota</taxon>
        <taxon>Fungi</taxon>
        <taxon>Dikarya</taxon>
        <taxon>Ascomycota</taxon>
        <taxon>Pezizomycotina</taxon>
        <taxon>Sordariomycetes</taxon>
        <taxon>Xylariomycetidae</taxon>
        <taxon>Amphisphaeriales</taxon>
        <taxon>Sporocadaceae</taxon>
        <taxon>Pestalotiopsis</taxon>
    </lineage>
</organism>
<gene>
    <name evidence="2" type="ORF">PFICI_11811</name>
</gene>
<name>W3WRF8_PESFW</name>
<reference evidence="3" key="1">
    <citation type="journal article" date="2015" name="BMC Genomics">
        <title>Genomic and transcriptomic analysis of the endophytic fungus Pestalotiopsis fici reveals its lifestyle and high potential for synthesis of natural products.</title>
        <authorList>
            <person name="Wang X."/>
            <person name="Zhang X."/>
            <person name="Liu L."/>
            <person name="Xiang M."/>
            <person name="Wang W."/>
            <person name="Sun X."/>
            <person name="Che Y."/>
            <person name="Guo L."/>
            <person name="Liu G."/>
            <person name="Guo L."/>
            <person name="Wang C."/>
            <person name="Yin W.B."/>
            <person name="Stadler M."/>
            <person name="Zhang X."/>
            <person name="Liu X."/>
        </authorList>
    </citation>
    <scope>NUCLEOTIDE SEQUENCE [LARGE SCALE GENOMIC DNA]</scope>
    <source>
        <strain evidence="3">W106-1 / CGMCC3.15140</strain>
    </source>
</reference>
<dbReference type="HOGENOM" id="CLU_1907403_0_0_1"/>
<protein>
    <submittedName>
        <fullName evidence="2">Uncharacterized protein</fullName>
    </submittedName>
</protein>
<accession>W3WRF8</accession>
<evidence type="ECO:0000313" key="2">
    <source>
        <dbReference type="EMBL" id="ETS76424.1"/>
    </source>
</evidence>
<dbReference type="GeneID" id="19276824"/>